<dbReference type="EMBL" id="BAAAVI010000042">
    <property type="protein sequence ID" value="GAA2888169.1"/>
    <property type="molecule type" value="Genomic_DNA"/>
</dbReference>
<evidence type="ECO:0000256" key="1">
    <source>
        <dbReference type="ARBA" id="ARBA00008520"/>
    </source>
</evidence>
<dbReference type="PROSITE" id="PS51257">
    <property type="entry name" value="PROKAR_LIPOPROTEIN"/>
    <property type="match status" value="1"/>
</dbReference>
<comment type="caution">
    <text evidence="4">The sequence shown here is derived from an EMBL/GenBank/DDBJ whole genome shotgun (WGS) entry which is preliminary data.</text>
</comment>
<feature type="region of interest" description="Disordered" evidence="3">
    <location>
        <begin position="348"/>
        <end position="372"/>
    </location>
</feature>
<gene>
    <name evidence="4" type="ORF">GCM10010517_52100</name>
</gene>
<feature type="region of interest" description="Disordered" evidence="3">
    <location>
        <begin position="429"/>
        <end position="450"/>
    </location>
</feature>
<dbReference type="Proteomes" id="UP001500831">
    <property type="component" value="Unassembled WGS sequence"/>
</dbReference>
<dbReference type="Gene3D" id="3.40.190.10">
    <property type="entry name" value="Periplasmic binding protein-like II"/>
    <property type="match status" value="2"/>
</dbReference>
<sequence length="450" mass="49362">MRTITAGLVGLSVLAVAGCTPLTGNRTVSVLATWTGTEADDFEKVLDAFSEKTGIRYEYTGTRALDETLQSNLRRGTPPHVAILSSTGDLARYARSGDLVPLGRVLSSARQDEYKRSWLLPLKGEIYTVPIKVNLKSIIWYNPSRLPGPTPRSWEELLTRSRTIADRRQTPWCMGMRDTYSSGWPGTDWIEDILLHQAGPETYRQWAAGTLKWTSPEVENAWKTWGEIVATPGFVHEGPMAALLTDFGDAGRAMFADPPGCFLEHQASFITGVYRAEGGAGGAPEAGRKLPEPEKDFDFFPFPSFDRNGGDPAGQPVVASADLAGMFNDTPEARELIEFLASEEAQRNWPGRRGGGAFSVNRKVPPDAHHPDDRIGRRIAEALGSADAVCLDASDLMAPALRDAFNGAVLEYLHDPKRLRPLLAELDKVRTQSNPTEQEQKELHDLSCTG</sequence>
<dbReference type="SUPFAM" id="SSF53850">
    <property type="entry name" value="Periplasmic binding protein-like II"/>
    <property type="match status" value="1"/>
</dbReference>
<evidence type="ECO:0000256" key="2">
    <source>
        <dbReference type="ARBA" id="ARBA00022448"/>
    </source>
</evidence>
<dbReference type="PANTHER" id="PTHR43649:SF29">
    <property type="entry name" value="OSMOPROTECTIVE COMPOUNDS-BINDING PROTEIN GGTB"/>
    <property type="match status" value="1"/>
</dbReference>
<evidence type="ECO:0000256" key="3">
    <source>
        <dbReference type="SAM" id="MobiDB-lite"/>
    </source>
</evidence>
<name>A0ABP6IMT8_9ACTN</name>
<protein>
    <submittedName>
        <fullName evidence="4">ABC transporter substrate-binding protein</fullName>
    </submittedName>
</protein>
<evidence type="ECO:0000313" key="4">
    <source>
        <dbReference type="EMBL" id="GAA2888169.1"/>
    </source>
</evidence>
<evidence type="ECO:0000313" key="5">
    <source>
        <dbReference type="Proteomes" id="UP001500831"/>
    </source>
</evidence>
<accession>A0ABP6IMT8</accession>
<reference evidence="5" key="1">
    <citation type="journal article" date="2019" name="Int. J. Syst. Evol. Microbiol.">
        <title>The Global Catalogue of Microorganisms (GCM) 10K type strain sequencing project: providing services to taxonomists for standard genome sequencing and annotation.</title>
        <authorList>
            <consortium name="The Broad Institute Genomics Platform"/>
            <consortium name="The Broad Institute Genome Sequencing Center for Infectious Disease"/>
            <person name="Wu L."/>
            <person name="Ma J."/>
        </authorList>
    </citation>
    <scope>NUCLEOTIDE SEQUENCE [LARGE SCALE GENOMIC DNA]</scope>
    <source>
        <strain evidence="5">JCM 6242</strain>
    </source>
</reference>
<proteinExistence type="inferred from homology"/>
<comment type="similarity">
    <text evidence="1">Belongs to the bacterial solute-binding protein 1 family.</text>
</comment>
<organism evidence="4 5">
    <name type="scientific">Streptosporangium fragile</name>
    <dbReference type="NCBI Taxonomy" id="46186"/>
    <lineage>
        <taxon>Bacteria</taxon>
        <taxon>Bacillati</taxon>
        <taxon>Actinomycetota</taxon>
        <taxon>Actinomycetes</taxon>
        <taxon>Streptosporangiales</taxon>
        <taxon>Streptosporangiaceae</taxon>
        <taxon>Streptosporangium</taxon>
    </lineage>
</organism>
<dbReference type="Pfam" id="PF01547">
    <property type="entry name" value="SBP_bac_1"/>
    <property type="match status" value="1"/>
</dbReference>
<keyword evidence="2" id="KW-0813">Transport</keyword>
<dbReference type="InterPro" id="IPR006059">
    <property type="entry name" value="SBP"/>
</dbReference>
<keyword evidence="5" id="KW-1185">Reference proteome</keyword>
<feature type="compositionally biased region" description="Basic and acidic residues" evidence="3">
    <location>
        <begin position="438"/>
        <end position="450"/>
    </location>
</feature>
<dbReference type="InterPro" id="IPR050490">
    <property type="entry name" value="Bact_solute-bd_prot1"/>
</dbReference>
<dbReference type="PANTHER" id="PTHR43649">
    <property type="entry name" value="ARABINOSE-BINDING PROTEIN-RELATED"/>
    <property type="match status" value="1"/>
</dbReference>